<comment type="caution">
    <text evidence="2">The sequence shown here is derived from an EMBL/GenBank/DDBJ whole genome shotgun (WGS) entry which is preliminary data.</text>
</comment>
<sequence length="263" mass="30315">MNSHLQVDIYHENETTVQYQGTSELLYSPTAYTLIAKTAPGKKLKYIYITHGHADHFSGFPAILEKFPKTKVVATEAVIRHTKGPYDDPLWSFFWKGLFPSVEKAELSVIQALSPTNEFSIEKGKYKFFAIPIGEGDTAYSTVLYVPDISLVVGGDVAYGHRYQYLAENLTPELQKRWRDSIAYIKDVLKPKYVVPSHMQKWEEFEAHKHLDETSEYIREFGEMARESGSWQELEESAKRRWADRVGSFILRYSSQSFFNATF</sequence>
<reference evidence="3" key="1">
    <citation type="journal article" date="2020" name="Stud. Mycol.">
        <title>101 Dothideomycetes genomes: A test case for predicting lifestyles and emergence of pathogens.</title>
        <authorList>
            <person name="Haridas S."/>
            <person name="Albert R."/>
            <person name="Binder M."/>
            <person name="Bloem J."/>
            <person name="LaButti K."/>
            <person name="Salamov A."/>
            <person name="Andreopoulos B."/>
            <person name="Baker S."/>
            <person name="Barry K."/>
            <person name="Bills G."/>
            <person name="Bluhm B."/>
            <person name="Cannon C."/>
            <person name="Castanera R."/>
            <person name="Culley D."/>
            <person name="Daum C."/>
            <person name="Ezra D."/>
            <person name="Gonzalez J."/>
            <person name="Henrissat B."/>
            <person name="Kuo A."/>
            <person name="Liang C."/>
            <person name="Lipzen A."/>
            <person name="Lutzoni F."/>
            <person name="Magnuson J."/>
            <person name="Mondo S."/>
            <person name="Nolan M."/>
            <person name="Ohm R."/>
            <person name="Pangilinan J."/>
            <person name="Park H.-J."/>
            <person name="Ramirez L."/>
            <person name="Alfaro M."/>
            <person name="Sun H."/>
            <person name="Tritt A."/>
            <person name="Yoshinaga Y."/>
            <person name="Zwiers L.-H."/>
            <person name="Turgeon B."/>
            <person name="Goodwin S."/>
            <person name="Spatafora J."/>
            <person name="Crous P."/>
            <person name="Grigoriev I."/>
        </authorList>
    </citation>
    <scope>NUCLEOTIDE SEQUENCE [LARGE SCALE GENOMIC DNA]</scope>
    <source>
        <strain evidence="3">CBS 304.66</strain>
    </source>
</reference>
<evidence type="ECO:0000259" key="1">
    <source>
        <dbReference type="SMART" id="SM00849"/>
    </source>
</evidence>
<gene>
    <name evidence="2" type="ORF">CC78DRAFT_550857</name>
</gene>
<dbReference type="Pfam" id="PF00753">
    <property type="entry name" value="Lactamase_B"/>
    <property type="match status" value="1"/>
</dbReference>
<dbReference type="PANTHER" id="PTHR42951:SF14">
    <property type="entry name" value="METALLO-BETA-LACTAMASE SUPERFAMILY PROTEIN"/>
    <property type="match status" value="1"/>
</dbReference>
<dbReference type="InterPro" id="IPR001279">
    <property type="entry name" value="Metallo-B-lactamas"/>
</dbReference>
<evidence type="ECO:0000313" key="3">
    <source>
        <dbReference type="Proteomes" id="UP000800093"/>
    </source>
</evidence>
<evidence type="ECO:0000313" key="2">
    <source>
        <dbReference type="EMBL" id="KAF2269475.1"/>
    </source>
</evidence>
<dbReference type="InterPro" id="IPR036866">
    <property type="entry name" value="RibonucZ/Hydroxyglut_hydro"/>
</dbReference>
<proteinExistence type="predicted"/>
<protein>
    <submittedName>
        <fullName evidence="2">Metallo-hydrolase/oxidoreductase</fullName>
    </submittedName>
</protein>
<dbReference type="InterPro" id="IPR050855">
    <property type="entry name" value="NDM-1-like"/>
</dbReference>
<organism evidence="2 3">
    <name type="scientific">Lojkania enalia</name>
    <dbReference type="NCBI Taxonomy" id="147567"/>
    <lineage>
        <taxon>Eukaryota</taxon>
        <taxon>Fungi</taxon>
        <taxon>Dikarya</taxon>
        <taxon>Ascomycota</taxon>
        <taxon>Pezizomycotina</taxon>
        <taxon>Dothideomycetes</taxon>
        <taxon>Pleosporomycetidae</taxon>
        <taxon>Pleosporales</taxon>
        <taxon>Pleosporales incertae sedis</taxon>
        <taxon>Lojkania</taxon>
    </lineage>
</organism>
<keyword evidence="3" id="KW-1185">Reference proteome</keyword>
<dbReference type="SMART" id="SM00849">
    <property type="entry name" value="Lactamase_B"/>
    <property type="match status" value="1"/>
</dbReference>
<dbReference type="SUPFAM" id="SSF56281">
    <property type="entry name" value="Metallo-hydrolase/oxidoreductase"/>
    <property type="match status" value="1"/>
</dbReference>
<dbReference type="OrthoDB" id="536211at2759"/>
<dbReference type="Gene3D" id="3.60.15.10">
    <property type="entry name" value="Ribonuclease Z/Hydroxyacylglutathione hydrolase-like"/>
    <property type="match status" value="1"/>
</dbReference>
<dbReference type="PANTHER" id="PTHR42951">
    <property type="entry name" value="METALLO-BETA-LACTAMASE DOMAIN-CONTAINING"/>
    <property type="match status" value="1"/>
</dbReference>
<feature type="domain" description="Metallo-beta-lactamase" evidence="1">
    <location>
        <begin position="20"/>
        <end position="198"/>
    </location>
</feature>
<dbReference type="AlphaFoldDB" id="A0A9P4NAE5"/>
<name>A0A9P4NAE5_9PLEO</name>
<dbReference type="Proteomes" id="UP000800093">
    <property type="component" value="Unassembled WGS sequence"/>
</dbReference>
<dbReference type="EMBL" id="ML986582">
    <property type="protein sequence ID" value="KAF2269475.1"/>
    <property type="molecule type" value="Genomic_DNA"/>
</dbReference>
<accession>A0A9P4NAE5</accession>